<protein>
    <submittedName>
        <fullName evidence="1">Uncharacterized protein</fullName>
    </submittedName>
</protein>
<reference evidence="1" key="1">
    <citation type="submission" date="2020-12" db="EMBL/GenBank/DDBJ databases">
        <title>WGS assembly of Carya illinoinensis cv. Pawnee.</title>
        <authorList>
            <person name="Platts A."/>
            <person name="Shu S."/>
            <person name="Wright S."/>
            <person name="Barry K."/>
            <person name="Edger P."/>
            <person name="Pires J.C."/>
            <person name="Schmutz J."/>
        </authorList>
    </citation>
    <scope>NUCLEOTIDE SEQUENCE</scope>
    <source>
        <tissue evidence="1">Leaf</tissue>
    </source>
</reference>
<dbReference type="AlphaFoldDB" id="A0A8T1Q5C1"/>
<keyword evidence="2" id="KW-1185">Reference proteome</keyword>
<organism evidence="1 2">
    <name type="scientific">Carya illinoinensis</name>
    <name type="common">Pecan</name>
    <dbReference type="NCBI Taxonomy" id="32201"/>
    <lineage>
        <taxon>Eukaryota</taxon>
        <taxon>Viridiplantae</taxon>
        <taxon>Streptophyta</taxon>
        <taxon>Embryophyta</taxon>
        <taxon>Tracheophyta</taxon>
        <taxon>Spermatophyta</taxon>
        <taxon>Magnoliopsida</taxon>
        <taxon>eudicotyledons</taxon>
        <taxon>Gunneridae</taxon>
        <taxon>Pentapetalae</taxon>
        <taxon>rosids</taxon>
        <taxon>fabids</taxon>
        <taxon>Fagales</taxon>
        <taxon>Juglandaceae</taxon>
        <taxon>Carya</taxon>
    </lineage>
</organism>
<comment type="caution">
    <text evidence="1">The sequence shown here is derived from an EMBL/GenBank/DDBJ whole genome shotgun (WGS) entry which is preliminary data.</text>
</comment>
<proteinExistence type="predicted"/>
<gene>
    <name evidence="1" type="ORF">CIPAW_07G137300</name>
</gene>
<evidence type="ECO:0000313" key="2">
    <source>
        <dbReference type="Proteomes" id="UP000811609"/>
    </source>
</evidence>
<evidence type="ECO:0000313" key="1">
    <source>
        <dbReference type="EMBL" id="KAG6648300.1"/>
    </source>
</evidence>
<dbReference type="EMBL" id="CM031815">
    <property type="protein sequence ID" value="KAG6648300.1"/>
    <property type="molecule type" value="Genomic_DNA"/>
</dbReference>
<accession>A0A8T1Q5C1</accession>
<dbReference type="Proteomes" id="UP000811609">
    <property type="component" value="Chromosome 7"/>
</dbReference>
<name>A0A8T1Q5C1_CARIL</name>
<sequence length="74" mass="8600">MTITLFRLKSLSTQVLMQFSAVSNFLQREKQEPRNYQARENWYRETLGLDLSPSLSLSLSCRLLLPIKCPLPDL</sequence>